<reference evidence="1" key="1">
    <citation type="journal article" date="2021" name="J. Hered.">
        <title>Genome Assembly of Salicaceae Populus deltoides (Eastern Cottonwood) I-69 Based on Nanopore Sequencing and Hi-C Technologies.</title>
        <authorList>
            <person name="Bai S."/>
            <person name="Wu H."/>
            <person name="Zhang J."/>
            <person name="Pan Z."/>
            <person name="Zhao W."/>
            <person name="Li Z."/>
            <person name="Tong C."/>
        </authorList>
    </citation>
    <scope>NUCLEOTIDE SEQUENCE</scope>
    <source>
        <tissue evidence="1">Leaf</tissue>
    </source>
</reference>
<dbReference type="AlphaFoldDB" id="A0A8T2YBJ6"/>
<accession>A0A8T2YBJ6</accession>
<sequence>MGAAEMKGNGQKHQPKVEACEAKSGQNVDLKPQLCSTLLRWLPDASCLSIARQSNLTLPCDAELVVKQHVTRDVEKALLLSMASSHCSTSSDLHHQVAVHQLPISGF</sequence>
<dbReference type="EMBL" id="JACEGQ020000007">
    <property type="protein sequence ID" value="KAH8502525.1"/>
    <property type="molecule type" value="Genomic_DNA"/>
</dbReference>
<protein>
    <submittedName>
        <fullName evidence="1">Uncharacterized protein</fullName>
    </submittedName>
</protein>
<gene>
    <name evidence="1" type="ORF">H0E87_013997</name>
</gene>
<organism evidence="1 2">
    <name type="scientific">Populus deltoides</name>
    <name type="common">Eastern poplar</name>
    <name type="synonym">Eastern cottonwood</name>
    <dbReference type="NCBI Taxonomy" id="3696"/>
    <lineage>
        <taxon>Eukaryota</taxon>
        <taxon>Viridiplantae</taxon>
        <taxon>Streptophyta</taxon>
        <taxon>Embryophyta</taxon>
        <taxon>Tracheophyta</taxon>
        <taxon>Spermatophyta</taxon>
        <taxon>Magnoliopsida</taxon>
        <taxon>eudicotyledons</taxon>
        <taxon>Gunneridae</taxon>
        <taxon>Pentapetalae</taxon>
        <taxon>rosids</taxon>
        <taxon>fabids</taxon>
        <taxon>Malpighiales</taxon>
        <taxon>Salicaceae</taxon>
        <taxon>Saliceae</taxon>
        <taxon>Populus</taxon>
    </lineage>
</organism>
<proteinExistence type="predicted"/>
<dbReference type="Proteomes" id="UP000807159">
    <property type="component" value="Chromosome 7"/>
</dbReference>
<keyword evidence="2" id="KW-1185">Reference proteome</keyword>
<evidence type="ECO:0000313" key="1">
    <source>
        <dbReference type="EMBL" id="KAH8502525.1"/>
    </source>
</evidence>
<comment type="caution">
    <text evidence="1">The sequence shown here is derived from an EMBL/GenBank/DDBJ whole genome shotgun (WGS) entry which is preliminary data.</text>
</comment>
<evidence type="ECO:0000313" key="2">
    <source>
        <dbReference type="Proteomes" id="UP000807159"/>
    </source>
</evidence>
<name>A0A8T2YBJ6_POPDE</name>